<evidence type="ECO:0000256" key="1">
    <source>
        <dbReference type="SAM" id="MobiDB-lite"/>
    </source>
</evidence>
<sequence>MLGDCSDKMGEDCGTWIPNLQLGWQSPNLNPLDVGKPGGISAAMNPGVNMVSTYQTMPAFTSSALLPQLQLGRSSEPGGWFYCLPRFRQEFTPAPNFTGEGKTPVDHVEGFGDKIASFGESSSPRKQFLVIDQTAGQTTVIYSSRFGSPCECLASWHSKLHGGNNWRGDEPSFRGDLNLDHMTEPTLADKVHENHETSFESEMHEDTEEINALLYSDSDDYSTQDDDDDDDEVTSTGHSPSTMTTHDNCKTSRDETVNEVASSGGKTKKRKLLDGYYDDIQLIDTASSQNMNKSSATGDDDSESRCSSNNNCGSLSGNKKMKKEKIQDVLSILQSIIPGGKDKGPVMLLDDAIRSLKSLKQKAQALGVDAL</sequence>
<dbReference type="Pfam" id="PF23173">
    <property type="entry name" value="bHLH_SAC51"/>
    <property type="match status" value="1"/>
</dbReference>
<feature type="compositionally biased region" description="Polar residues" evidence="1">
    <location>
        <begin position="288"/>
        <end position="297"/>
    </location>
</feature>
<dbReference type="AlphaFoldDB" id="A0AAN9MFC1"/>
<feature type="region of interest" description="Disordered" evidence="1">
    <location>
        <begin position="288"/>
        <end position="320"/>
    </location>
</feature>
<feature type="compositionally biased region" description="Acidic residues" evidence="1">
    <location>
        <begin position="218"/>
        <end position="233"/>
    </location>
</feature>
<feature type="compositionally biased region" description="Basic and acidic residues" evidence="1">
    <location>
        <begin position="247"/>
        <end position="256"/>
    </location>
</feature>
<protein>
    <submittedName>
        <fullName evidence="2">Uncharacterized protein</fullName>
    </submittedName>
</protein>
<dbReference type="Proteomes" id="UP001374584">
    <property type="component" value="Unassembled WGS sequence"/>
</dbReference>
<evidence type="ECO:0000313" key="2">
    <source>
        <dbReference type="EMBL" id="KAK7352991.1"/>
    </source>
</evidence>
<keyword evidence="3" id="KW-1185">Reference proteome</keyword>
<name>A0AAN9MFC1_PHACN</name>
<dbReference type="PANTHER" id="PTHR36066">
    <property type="entry name" value="TRANSCRIPTION FACTOR BHLH145"/>
    <property type="match status" value="1"/>
</dbReference>
<dbReference type="InterPro" id="IPR037546">
    <property type="entry name" value="SAC51-like"/>
</dbReference>
<feature type="region of interest" description="Disordered" evidence="1">
    <location>
        <begin position="218"/>
        <end position="265"/>
    </location>
</feature>
<dbReference type="PANTHER" id="PTHR36066:SF2">
    <property type="entry name" value="TRANSCRIPTION FACTOR BHLH145"/>
    <property type="match status" value="1"/>
</dbReference>
<dbReference type="EMBL" id="JAYMYR010000007">
    <property type="protein sequence ID" value="KAK7352991.1"/>
    <property type="molecule type" value="Genomic_DNA"/>
</dbReference>
<organism evidence="2 3">
    <name type="scientific">Phaseolus coccineus</name>
    <name type="common">Scarlet runner bean</name>
    <name type="synonym">Phaseolus multiflorus</name>
    <dbReference type="NCBI Taxonomy" id="3886"/>
    <lineage>
        <taxon>Eukaryota</taxon>
        <taxon>Viridiplantae</taxon>
        <taxon>Streptophyta</taxon>
        <taxon>Embryophyta</taxon>
        <taxon>Tracheophyta</taxon>
        <taxon>Spermatophyta</taxon>
        <taxon>Magnoliopsida</taxon>
        <taxon>eudicotyledons</taxon>
        <taxon>Gunneridae</taxon>
        <taxon>Pentapetalae</taxon>
        <taxon>rosids</taxon>
        <taxon>fabids</taxon>
        <taxon>Fabales</taxon>
        <taxon>Fabaceae</taxon>
        <taxon>Papilionoideae</taxon>
        <taxon>50 kb inversion clade</taxon>
        <taxon>NPAAA clade</taxon>
        <taxon>indigoferoid/millettioid clade</taxon>
        <taxon>Phaseoleae</taxon>
        <taxon>Phaseolus</taxon>
    </lineage>
</organism>
<feature type="compositionally biased region" description="Polar residues" evidence="1">
    <location>
        <begin position="234"/>
        <end position="246"/>
    </location>
</feature>
<comment type="caution">
    <text evidence="2">The sequence shown here is derived from an EMBL/GenBank/DDBJ whole genome shotgun (WGS) entry which is preliminary data.</text>
</comment>
<proteinExistence type="predicted"/>
<gene>
    <name evidence="2" type="ORF">VNO80_18423</name>
</gene>
<accession>A0AAN9MFC1</accession>
<evidence type="ECO:0000313" key="3">
    <source>
        <dbReference type="Proteomes" id="UP001374584"/>
    </source>
</evidence>
<feature type="compositionally biased region" description="Low complexity" evidence="1">
    <location>
        <begin position="305"/>
        <end position="318"/>
    </location>
</feature>
<reference evidence="2 3" key="1">
    <citation type="submission" date="2024-01" db="EMBL/GenBank/DDBJ databases">
        <title>The genomes of 5 underutilized Papilionoideae crops provide insights into root nodulation and disease resistanc.</title>
        <authorList>
            <person name="Jiang F."/>
        </authorList>
    </citation>
    <scope>NUCLEOTIDE SEQUENCE [LARGE SCALE GENOMIC DNA]</scope>
    <source>
        <strain evidence="2">JINMINGXINNONG_FW02</strain>
        <tissue evidence="2">Leaves</tissue>
    </source>
</reference>